<feature type="compositionally biased region" description="Basic and acidic residues" evidence="7">
    <location>
        <begin position="452"/>
        <end position="465"/>
    </location>
</feature>
<accession>A0AAQ4F4W5</accession>
<feature type="region of interest" description="Disordered" evidence="7">
    <location>
        <begin position="157"/>
        <end position="196"/>
    </location>
</feature>
<protein>
    <recommendedName>
        <fullName evidence="4">UBX domain-containing protein 4</fullName>
    </recommendedName>
    <alternativeName>
        <fullName evidence="5">UBX domain-containing protein 2</fullName>
    </alternativeName>
</protein>
<dbReference type="PANTHER" id="PTHR46424:SF1">
    <property type="entry name" value="UBX DOMAIN-CONTAINING PROTEIN 4"/>
    <property type="match status" value="1"/>
</dbReference>
<comment type="subcellular location">
    <subcellularLocation>
        <location evidence="1">Endoplasmic reticulum membrane</location>
        <topology evidence="1">Peripheral membrane protein</topology>
    </subcellularLocation>
</comment>
<dbReference type="EMBL" id="JARKHS020007357">
    <property type="protein sequence ID" value="KAK8781772.1"/>
    <property type="molecule type" value="Genomic_DNA"/>
</dbReference>
<dbReference type="Gene3D" id="3.10.20.90">
    <property type="entry name" value="Phosphatidylinositol 3-kinase Catalytic Subunit, Chain A, domain 1"/>
    <property type="match status" value="1"/>
</dbReference>
<evidence type="ECO:0000313" key="11">
    <source>
        <dbReference type="Proteomes" id="UP001321473"/>
    </source>
</evidence>
<dbReference type="Gene3D" id="3.40.30.10">
    <property type="entry name" value="Glutaredoxin"/>
    <property type="match status" value="1"/>
</dbReference>
<evidence type="ECO:0000256" key="3">
    <source>
        <dbReference type="ARBA" id="ARBA00038812"/>
    </source>
</evidence>
<evidence type="ECO:0000313" key="10">
    <source>
        <dbReference type="EMBL" id="KAK8781772.1"/>
    </source>
</evidence>
<sequence length="1168" mass="124875">MRWFSGNMLQAIAEAHSRRVLLLVFVEGDDMASHNMRTTFEDPEVNKLLDVMGCVPIRLRANSNACRQFTLVYPVTAIPSTFFISSRGNLEASVVGFTDPISFGDRLASLMAACNLKKVDSDMRNVSEASLSVDRMMRLNRQSSAARLNSAAGAAPVVSDGAGAAPPQQQPPPTEGGALAKRSKGERRKKKLKRHEANVQTSIVVLAEQSTQINMDARRSYSGLLQRLATMEEVTSVPDATMHAAAKVHGELVGDLLSLIADTADKKVLSLPLVERCESPRDDPAGGASVGRERGKATVNDKGETASEVEGSLDDQASPKGAKASKGKDEVNATMPPQQPPPPPPPPAAEAVRKIEHSDAPLVAEDEIDSLLDDVLDGPALLVKFAVLAQEFAEKVLGSSQCEHSRSKSPDTSVEATKASTVEARRQPEVAQKKQKQVVKSEAVPSRATDGQPKKEKRRQEEPSKRTCQLESLQTNVGDAPEAIAALQDEQADEREQSTKRKTSSPRSQKQPRSSDAQQQQGKRGSEKRKKPRESAAKDQVAGDTKKAAGSKKAAGAAKDQDAGVHGLAEKIKQFESGAVASQATKPASAEKKAKKLKGSSNDNRAKSPENGPRTQSQIPHPLPVPSVLEPNFSMVHMRQGIDTITEEETVANDSCLPASPPVPQLQPPSSAAAQAEVKDTAEPLPKSAGKSEPEAKPPTTQVVGPARTPKNARPASPIKSKEFLTASNSQLDEGLVFGAAQHTSDESAAAKKVPRGKDRKTAAARGPTYQRLLDSDGDDETVDEEMATRRTPSAAALKTDIDWMDEMARTASRRALLYRGGVEDSLNNIVRTMNDVEGHTMSLSVVADGPNPSRSNIHKVPATTAPPTVTQADGGAPEVATPATSHSKQHVHVTINELKEEDTEKSAMGGEIVTEGPKTTHRISVSGTNIRNRARSRPSASRLGQTLSTDPSHASCLRKSASFTPTGRSDKHGDQTSIVLNLPDGSSVLRSFATDSYLDEVRWYTEELLARVLPSCFPFTIARTNPLREFSREDYRKTLQQLHLAPSATLLVLPRSAAQGESGAAALMPSMGGEPFWVVMFRLVFGTFVATPISLIWNLLSPQSDEVAAREAAFVAGSLGGSSTLSALPPATAAAAAVLTAPPPLRSVSSGGLRRRNSSRTENFDIF</sequence>
<feature type="region of interest" description="Disordered" evidence="7">
    <location>
        <begin position="1147"/>
        <end position="1168"/>
    </location>
</feature>
<feature type="compositionally biased region" description="Polar residues" evidence="7">
    <location>
        <begin position="410"/>
        <end position="420"/>
    </location>
</feature>
<keyword evidence="11" id="KW-1185">Reference proteome</keyword>
<dbReference type="InterPro" id="IPR036249">
    <property type="entry name" value="Thioredoxin-like_sf"/>
</dbReference>
<evidence type="ECO:0000256" key="8">
    <source>
        <dbReference type="SAM" id="Phobius"/>
    </source>
</evidence>
<dbReference type="SUPFAM" id="SSF52833">
    <property type="entry name" value="Thioredoxin-like"/>
    <property type="match status" value="1"/>
</dbReference>
<keyword evidence="8" id="KW-1133">Transmembrane helix</keyword>
<dbReference type="Pfam" id="PF00789">
    <property type="entry name" value="UBX"/>
    <property type="match status" value="1"/>
</dbReference>
<feature type="region of interest" description="Disordered" evidence="7">
    <location>
        <begin position="277"/>
        <end position="361"/>
    </location>
</feature>
<evidence type="ECO:0000256" key="4">
    <source>
        <dbReference type="ARBA" id="ARBA00040925"/>
    </source>
</evidence>
<comment type="subunit">
    <text evidence="3">Directly interacts with VCP. Interacts with UBQLN1. Forms a complex with VCP and UBQLN1.</text>
</comment>
<dbReference type="AlphaFoldDB" id="A0AAQ4F4W5"/>
<keyword evidence="8" id="KW-0472">Membrane</keyword>
<dbReference type="Proteomes" id="UP001321473">
    <property type="component" value="Unassembled WGS sequence"/>
</dbReference>
<evidence type="ECO:0000256" key="6">
    <source>
        <dbReference type="ARBA" id="ARBA00046062"/>
    </source>
</evidence>
<evidence type="ECO:0000256" key="7">
    <source>
        <dbReference type="SAM" id="MobiDB-lite"/>
    </source>
</evidence>
<dbReference type="SUPFAM" id="SSF54236">
    <property type="entry name" value="Ubiquitin-like"/>
    <property type="match status" value="1"/>
</dbReference>
<feature type="region of interest" description="Disordered" evidence="7">
    <location>
        <begin position="397"/>
        <end position="723"/>
    </location>
</feature>
<comment type="function">
    <text evidence="6">Involved in endoplasmic reticulum-associated protein degradation (ERAD). Acts as a platform to recruit both UBQLN1 and VCP to the ER during ERAD.</text>
</comment>
<evidence type="ECO:0000259" key="9">
    <source>
        <dbReference type="PROSITE" id="PS50033"/>
    </source>
</evidence>
<gene>
    <name evidence="10" type="ORF">V5799_016889</name>
</gene>
<feature type="compositionally biased region" description="Basic and acidic residues" evidence="7">
    <location>
        <begin position="291"/>
        <end position="305"/>
    </location>
</feature>
<dbReference type="GO" id="GO:0036503">
    <property type="term" value="P:ERAD pathway"/>
    <property type="evidence" value="ECO:0007669"/>
    <property type="project" value="TreeGrafter"/>
</dbReference>
<dbReference type="PROSITE" id="PS50033">
    <property type="entry name" value="UBX"/>
    <property type="match status" value="1"/>
</dbReference>
<feature type="compositionally biased region" description="Polar residues" evidence="7">
    <location>
        <begin position="466"/>
        <end position="477"/>
    </location>
</feature>
<dbReference type="InterPro" id="IPR029071">
    <property type="entry name" value="Ubiquitin-like_domsf"/>
</dbReference>
<feature type="compositionally biased region" description="Basic and acidic residues" evidence="7">
    <location>
        <begin position="744"/>
        <end position="762"/>
    </location>
</feature>
<feature type="compositionally biased region" description="Basic and acidic residues" evidence="7">
    <location>
        <begin position="559"/>
        <end position="574"/>
    </location>
</feature>
<feature type="compositionally biased region" description="Basic and acidic residues" evidence="7">
    <location>
        <begin position="423"/>
        <end position="432"/>
    </location>
</feature>
<feature type="compositionally biased region" description="Pro residues" evidence="7">
    <location>
        <begin position="337"/>
        <end position="348"/>
    </location>
</feature>
<evidence type="ECO:0000256" key="5">
    <source>
        <dbReference type="ARBA" id="ARBA00041575"/>
    </source>
</evidence>
<dbReference type="SMART" id="SM00166">
    <property type="entry name" value="UBX"/>
    <property type="match status" value="1"/>
</dbReference>
<keyword evidence="8" id="KW-0812">Transmembrane</keyword>
<evidence type="ECO:0000256" key="1">
    <source>
        <dbReference type="ARBA" id="ARBA00004406"/>
    </source>
</evidence>
<dbReference type="GO" id="GO:0006986">
    <property type="term" value="P:response to unfolded protein"/>
    <property type="evidence" value="ECO:0007669"/>
    <property type="project" value="UniProtKB-KW"/>
</dbReference>
<feature type="domain" description="UBX" evidence="9">
    <location>
        <begin position="972"/>
        <end position="1053"/>
    </location>
</feature>
<feature type="compositionally biased region" description="Low complexity" evidence="7">
    <location>
        <begin position="861"/>
        <end position="871"/>
    </location>
</feature>
<comment type="caution">
    <text evidence="10">The sequence shown here is derived from an EMBL/GenBank/DDBJ whole genome shotgun (WGS) entry which is preliminary data.</text>
</comment>
<evidence type="ECO:0000256" key="2">
    <source>
        <dbReference type="ARBA" id="ARBA00023230"/>
    </source>
</evidence>
<feature type="compositionally biased region" description="Low complexity" evidence="7">
    <location>
        <begin position="157"/>
        <end position="167"/>
    </location>
</feature>
<dbReference type="PANTHER" id="PTHR46424">
    <property type="entry name" value="UBX DOMAIN-CONTAINING PROTEIN 4"/>
    <property type="match status" value="1"/>
</dbReference>
<keyword evidence="2" id="KW-0834">Unfolded protein response</keyword>
<feature type="region of interest" description="Disordered" evidence="7">
    <location>
        <begin position="851"/>
        <end position="977"/>
    </location>
</feature>
<feature type="compositionally biased region" description="Acidic residues" evidence="7">
    <location>
        <begin position="776"/>
        <end position="786"/>
    </location>
</feature>
<dbReference type="InterPro" id="IPR001012">
    <property type="entry name" value="UBX_dom"/>
</dbReference>
<proteinExistence type="predicted"/>
<feature type="compositionally biased region" description="Basic residues" evidence="7">
    <location>
        <begin position="181"/>
        <end position="194"/>
    </location>
</feature>
<feature type="compositionally biased region" description="Low complexity" evidence="7">
    <location>
        <begin position="505"/>
        <end position="515"/>
    </location>
</feature>
<name>A0AAQ4F4W5_AMBAM</name>
<feature type="compositionally biased region" description="Polar residues" evidence="7">
    <location>
        <begin position="944"/>
        <end position="953"/>
    </location>
</feature>
<dbReference type="GO" id="GO:0005789">
    <property type="term" value="C:endoplasmic reticulum membrane"/>
    <property type="evidence" value="ECO:0007669"/>
    <property type="project" value="UniProtKB-SubCell"/>
</dbReference>
<feature type="transmembrane region" description="Helical" evidence="8">
    <location>
        <begin position="1077"/>
        <end position="1101"/>
    </location>
</feature>
<feature type="region of interest" description="Disordered" evidence="7">
    <location>
        <begin position="743"/>
        <end position="786"/>
    </location>
</feature>
<reference evidence="10 11" key="1">
    <citation type="journal article" date="2023" name="Arcadia Sci">
        <title>De novo assembly of a long-read Amblyomma americanum tick genome.</title>
        <authorList>
            <person name="Chou S."/>
            <person name="Poskanzer K.E."/>
            <person name="Rollins M."/>
            <person name="Thuy-Boun P.S."/>
        </authorList>
    </citation>
    <scope>NUCLEOTIDE SEQUENCE [LARGE SCALE GENOMIC DNA]</scope>
    <source>
        <strain evidence="10">F_SG_1</strain>
        <tissue evidence="10">Salivary glands</tissue>
    </source>
</reference>
<organism evidence="10 11">
    <name type="scientific">Amblyomma americanum</name>
    <name type="common">Lone star tick</name>
    <dbReference type="NCBI Taxonomy" id="6943"/>
    <lineage>
        <taxon>Eukaryota</taxon>
        <taxon>Metazoa</taxon>
        <taxon>Ecdysozoa</taxon>
        <taxon>Arthropoda</taxon>
        <taxon>Chelicerata</taxon>
        <taxon>Arachnida</taxon>
        <taxon>Acari</taxon>
        <taxon>Parasitiformes</taxon>
        <taxon>Ixodida</taxon>
        <taxon>Ixodoidea</taxon>
        <taxon>Ixodidae</taxon>
        <taxon>Amblyomminae</taxon>
        <taxon>Amblyomma</taxon>
    </lineage>
</organism>